<dbReference type="EMBL" id="ML213506">
    <property type="protein sequence ID" value="TFK54403.1"/>
    <property type="molecule type" value="Genomic_DNA"/>
</dbReference>
<evidence type="ECO:0000256" key="2">
    <source>
        <dbReference type="ARBA" id="ARBA00022670"/>
    </source>
</evidence>
<keyword evidence="6" id="KW-1185">Reference proteome</keyword>
<keyword evidence="2" id="KW-0645">Protease</keyword>
<evidence type="ECO:0000256" key="1">
    <source>
        <dbReference type="ARBA" id="ARBA00006641"/>
    </source>
</evidence>
<organism evidence="5 6">
    <name type="scientific">Heliocybe sulcata</name>
    <dbReference type="NCBI Taxonomy" id="5364"/>
    <lineage>
        <taxon>Eukaryota</taxon>
        <taxon>Fungi</taxon>
        <taxon>Dikarya</taxon>
        <taxon>Basidiomycota</taxon>
        <taxon>Agaricomycotina</taxon>
        <taxon>Agaricomycetes</taxon>
        <taxon>Gloeophyllales</taxon>
        <taxon>Gloeophyllaceae</taxon>
        <taxon>Heliocybe</taxon>
    </lineage>
</organism>
<dbReference type="GO" id="GO:0008234">
    <property type="term" value="F:cysteine-type peptidase activity"/>
    <property type="evidence" value="ECO:0007669"/>
    <property type="project" value="UniProtKB-KW"/>
</dbReference>
<dbReference type="Pfam" id="PF01470">
    <property type="entry name" value="Peptidase_C15"/>
    <property type="match status" value="1"/>
</dbReference>
<dbReference type="SUPFAM" id="SSF53182">
    <property type="entry name" value="Pyrrolidone carboxyl peptidase (pyroglutamate aminopeptidase)"/>
    <property type="match status" value="1"/>
</dbReference>
<comment type="similarity">
    <text evidence="1">Belongs to the peptidase C15 family.</text>
</comment>
<dbReference type="PANTHER" id="PTHR23402:SF1">
    <property type="entry name" value="PYROGLUTAMYL-PEPTIDASE I"/>
    <property type="match status" value="1"/>
</dbReference>
<gene>
    <name evidence="5" type="ORF">OE88DRAFT_1655044</name>
</gene>
<evidence type="ECO:0000313" key="5">
    <source>
        <dbReference type="EMBL" id="TFK54403.1"/>
    </source>
</evidence>
<proteinExistence type="inferred from homology"/>
<dbReference type="AlphaFoldDB" id="A0A5C3NAM6"/>
<keyword evidence="4" id="KW-0788">Thiol protease</keyword>
<dbReference type="PANTHER" id="PTHR23402">
    <property type="entry name" value="PROTEASE FAMILY C15 PYROGLUTAMYL-PEPTIDASE I-RELATED"/>
    <property type="match status" value="1"/>
</dbReference>
<evidence type="ECO:0000256" key="3">
    <source>
        <dbReference type="ARBA" id="ARBA00022801"/>
    </source>
</evidence>
<accession>A0A5C3NAM6</accession>
<dbReference type="InterPro" id="IPR036440">
    <property type="entry name" value="Peptidase_C15-like_sf"/>
</dbReference>
<sequence>MPVIPADVLNGTGDKPYRVLLTGFGPFGQFKINPSWLAVKPLHNLILDGTPAPITYSESKQIVLEQPAPASKQIHITALQVPTEYEWVLENAPAFHTRPPVLPASDDPMLPSIPPPEEGYDLVFHVGVTRAGDVRMETQGHKYGYRLPDAAGKLAPIVAQENAEGRCAELSEAEKMERQRLTGSNGVVPEGGDKEPIRGFGKGYEDCGEKIKTEIDVAELVAHLKETKPGEKYICQSFDAGRYLCDFTYYCSLANNQKQHLSGAGGKRTKVLFFHCPPVDQPLSTEEVTEIVKKTIVWVAQH</sequence>
<evidence type="ECO:0000256" key="4">
    <source>
        <dbReference type="ARBA" id="ARBA00022807"/>
    </source>
</evidence>
<dbReference type="GO" id="GO:0006508">
    <property type="term" value="P:proteolysis"/>
    <property type="evidence" value="ECO:0007669"/>
    <property type="project" value="UniProtKB-KW"/>
</dbReference>
<dbReference type="InterPro" id="IPR016125">
    <property type="entry name" value="Peptidase_C15-like"/>
</dbReference>
<protein>
    <submittedName>
        <fullName evidence="5">Peptidase C15, pyroglutamyl peptidase I-like protein</fullName>
    </submittedName>
</protein>
<evidence type="ECO:0000313" key="6">
    <source>
        <dbReference type="Proteomes" id="UP000305948"/>
    </source>
</evidence>
<dbReference type="Gene3D" id="3.40.630.20">
    <property type="entry name" value="Peptidase C15, pyroglutamyl peptidase I-like"/>
    <property type="match status" value="1"/>
</dbReference>
<name>A0A5C3NAM6_9AGAM</name>
<keyword evidence="3" id="KW-0378">Hydrolase</keyword>
<dbReference type="Proteomes" id="UP000305948">
    <property type="component" value="Unassembled WGS sequence"/>
</dbReference>
<dbReference type="OrthoDB" id="407146at2759"/>
<reference evidence="5 6" key="1">
    <citation type="journal article" date="2019" name="Nat. Ecol. Evol.">
        <title>Megaphylogeny resolves global patterns of mushroom evolution.</title>
        <authorList>
            <person name="Varga T."/>
            <person name="Krizsan K."/>
            <person name="Foldi C."/>
            <person name="Dima B."/>
            <person name="Sanchez-Garcia M."/>
            <person name="Sanchez-Ramirez S."/>
            <person name="Szollosi G.J."/>
            <person name="Szarkandi J.G."/>
            <person name="Papp V."/>
            <person name="Albert L."/>
            <person name="Andreopoulos W."/>
            <person name="Angelini C."/>
            <person name="Antonin V."/>
            <person name="Barry K.W."/>
            <person name="Bougher N.L."/>
            <person name="Buchanan P."/>
            <person name="Buyck B."/>
            <person name="Bense V."/>
            <person name="Catcheside P."/>
            <person name="Chovatia M."/>
            <person name="Cooper J."/>
            <person name="Damon W."/>
            <person name="Desjardin D."/>
            <person name="Finy P."/>
            <person name="Geml J."/>
            <person name="Haridas S."/>
            <person name="Hughes K."/>
            <person name="Justo A."/>
            <person name="Karasinski D."/>
            <person name="Kautmanova I."/>
            <person name="Kiss B."/>
            <person name="Kocsube S."/>
            <person name="Kotiranta H."/>
            <person name="LaButti K.M."/>
            <person name="Lechner B.E."/>
            <person name="Liimatainen K."/>
            <person name="Lipzen A."/>
            <person name="Lukacs Z."/>
            <person name="Mihaltcheva S."/>
            <person name="Morgado L.N."/>
            <person name="Niskanen T."/>
            <person name="Noordeloos M.E."/>
            <person name="Ohm R.A."/>
            <person name="Ortiz-Santana B."/>
            <person name="Ovrebo C."/>
            <person name="Racz N."/>
            <person name="Riley R."/>
            <person name="Savchenko A."/>
            <person name="Shiryaev A."/>
            <person name="Soop K."/>
            <person name="Spirin V."/>
            <person name="Szebenyi C."/>
            <person name="Tomsovsky M."/>
            <person name="Tulloss R.E."/>
            <person name="Uehling J."/>
            <person name="Grigoriev I.V."/>
            <person name="Vagvolgyi C."/>
            <person name="Papp T."/>
            <person name="Martin F.M."/>
            <person name="Miettinen O."/>
            <person name="Hibbett D.S."/>
            <person name="Nagy L.G."/>
        </authorList>
    </citation>
    <scope>NUCLEOTIDE SEQUENCE [LARGE SCALE GENOMIC DNA]</scope>
    <source>
        <strain evidence="5 6">OMC1185</strain>
    </source>
</reference>